<organism evidence="1 2">
    <name type="scientific">Panagrolaimus davidi</name>
    <dbReference type="NCBI Taxonomy" id="227884"/>
    <lineage>
        <taxon>Eukaryota</taxon>
        <taxon>Metazoa</taxon>
        <taxon>Ecdysozoa</taxon>
        <taxon>Nematoda</taxon>
        <taxon>Chromadorea</taxon>
        <taxon>Rhabditida</taxon>
        <taxon>Tylenchina</taxon>
        <taxon>Panagrolaimomorpha</taxon>
        <taxon>Panagrolaimoidea</taxon>
        <taxon>Panagrolaimidae</taxon>
        <taxon>Panagrolaimus</taxon>
    </lineage>
</organism>
<evidence type="ECO:0000313" key="1">
    <source>
        <dbReference type="Proteomes" id="UP000887578"/>
    </source>
</evidence>
<dbReference type="AlphaFoldDB" id="A0A914R5D9"/>
<accession>A0A914R5D9</accession>
<evidence type="ECO:0000313" key="2">
    <source>
        <dbReference type="WBParaSite" id="PDA_v2.g9872.t1"/>
    </source>
</evidence>
<sequence length="152" mass="17965">MEQIVLSVEYHGRRLNVWKEDNHGRYYVTPLCVMDPKTIVCDKDEFSANEHYIFTFNIQLWDTLAANTIQLALKQQKGIDIKTADIHPLPMQNVRLSINRDDMNSVLKIDNRWHSYQSQPNNILMNFGVKNEEFCKNMVLQKKVFIFDLNLF</sequence>
<protein>
    <submittedName>
        <fullName evidence="2">Uncharacterized protein</fullName>
    </submittedName>
</protein>
<keyword evidence="1" id="KW-1185">Reference proteome</keyword>
<dbReference type="WBParaSite" id="PDA_v2.g9872.t1">
    <property type="protein sequence ID" value="PDA_v2.g9872.t1"/>
    <property type="gene ID" value="PDA_v2.g9872"/>
</dbReference>
<dbReference type="Proteomes" id="UP000887578">
    <property type="component" value="Unplaced"/>
</dbReference>
<name>A0A914R5D9_9BILA</name>
<reference evidence="2" key="1">
    <citation type="submission" date="2022-11" db="UniProtKB">
        <authorList>
            <consortium name="WormBaseParasite"/>
        </authorList>
    </citation>
    <scope>IDENTIFICATION</scope>
</reference>
<proteinExistence type="predicted"/>